<reference evidence="3" key="1">
    <citation type="journal article" date="2017" name="Genome Biol.">
        <title>Comparative genomics reveals high biological diversity and specific adaptations in the industrially and medically important fungal genus Aspergillus.</title>
        <authorList>
            <person name="de Vries R.P."/>
            <person name="Riley R."/>
            <person name="Wiebenga A."/>
            <person name="Aguilar-Osorio G."/>
            <person name="Amillis S."/>
            <person name="Uchima C.A."/>
            <person name="Anderluh G."/>
            <person name="Asadollahi M."/>
            <person name="Askin M."/>
            <person name="Barry K."/>
            <person name="Battaglia E."/>
            <person name="Bayram O."/>
            <person name="Benocci T."/>
            <person name="Braus-Stromeyer S.A."/>
            <person name="Caldana C."/>
            <person name="Canovas D."/>
            <person name="Cerqueira G.C."/>
            <person name="Chen F."/>
            <person name="Chen W."/>
            <person name="Choi C."/>
            <person name="Clum A."/>
            <person name="Dos Santos R.A."/>
            <person name="Damasio A.R."/>
            <person name="Diallinas G."/>
            <person name="Emri T."/>
            <person name="Fekete E."/>
            <person name="Flipphi M."/>
            <person name="Freyberg S."/>
            <person name="Gallo A."/>
            <person name="Gournas C."/>
            <person name="Habgood R."/>
            <person name="Hainaut M."/>
            <person name="Harispe M.L."/>
            <person name="Henrissat B."/>
            <person name="Hilden K.S."/>
            <person name="Hope R."/>
            <person name="Hossain A."/>
            <person name="Karabika E."/>
            <person name="Karaffa L."/>
            <person name="Karanyi Z."/>
            <person name="Krasevec N."/>
            <person name="Kuo A."/>
            <person name="Kusch H."/>
            <person name="LaButti K."/>
            <person name="Lagendijk E.L."/>
            <person name="Lapidus A."/>
            <person name="Levasseur A."/>
            <person name="Lindquist E."/>
            <person name="Lipzen A."/>
            <person name="Logrieco A.F."/>
            <person name="MacCabe A."/>
            <person name="Maekelae M.R."/>
            <person name="Malavazi I."/>
            <person name="Melin P."/>
            <person name="Meyer V."/>
            <person name="Mielnichuk N."/>
            <person name="Miskei M."/>
            <person name="Molnar A.P."/>
            <person name="Mule G."/>
            <person name="Ngan C.Y."/>
            <person name="Orejas M."/>
            <person name="Orosz E."/>
            <person name="Ouedraogo J.P."/>
            <person name="Overkamp K.M."/>
            <person name="Park H.-S."/>
            <person name="Perrone G."/>
            <person name="Piumi F."/>
            <person name="Punt P.J."/>
            <person name="Ram A.F."/>
            <person name="Ramon A."/>
            <person name="Rauscher S."/>
            <person name="Record E."/>
            <person name="Riano-Pachon D.M."/>
            <person name="Robert V."/>
            <person name="Roehrig J."/>
            <person name="Ruller R."/>
            <person name="Salamov A."/>
            <person name="Salih N.S."/>
            <person name="Samson R.A."/>
            <person name="Sandor E."/>
            <person name="Sanguinetti M."/>
            <person name="Schuetze T."/>
            <person name="Sepcic K."/>
            <person name="Shelest E."/>
            <person name="Sherlock G."/>
            <person name="Sophianopoulou V."/>
            <person name="Squina F.M."/>
            <person name="Sun H."/>
            <person name="Susca A."/>
            <person name="Todd R.B."/>
            <person name="Tsang A."/>
            <person name="Unkles S.E."/>
            <person name="van de Wiele N."/>
            <person name="van Rossen-Uffink D."/>
            <person name="Oliveira J.V."/>
            <person name="Vesth T.C."/>
            <person name="Visser J."/>
            <person name="Yu J.-H."/>
            <person name="Zhou M."/>
            <person name="Andersen M.R."/>
            <person name="Archer D.B."/>
            <person name="Baker S.E."/>
            <person name="Benoit I."/>
            <person name="Brakhage A.A."/>
            <person name="Braus G.H."/>
            <person name="Fischer R."/>
            <person name="Frisvad J.C."/>
            <person name="Goldman G.H."/>
            <person name="Houbraken J."/>
            <person name="Oakley B."/>
            <person name="Pocsi I."/>
            <person name="Scazzocchio C."/>
            <person name="Seiboth B."/>
            <person name="vanKuyk P.A."/>
            <person name="Wortman J."/>
            <person name="Dyer P.S."/>
            <person name="Grigoriev I.V."/>
        </authorList>
    </citation>
    <scope>NUCLEOTIDE SEQUENCE [LARGE SCALE GENOMIC DNA]</scope>
    <source>
        <strain evidence="3">CBS 506.65</strain>
    </source>
</reference>
<dbReference type="Proteomes" id="UP000184188">
    <property type="component" value="Unassembled WGS sequence"/>
</dbReference>
<evidence type="ECO:0000313" key="3">
    <source>
        <dbReference type="Proteomes" id="UP000184188"/>
    </source>
</evidence>
<protein>
    <submittedName>
        <fullName evidence="2">Uncharacterized protein</fullName>
    </submittedName>
</protein>
<keyword evidence="3" id="KW-1185">Reference proteome</keyword>
<organism evidence="2 3">
    <name type="scientific">Penicilliopsis zonata CBS 506.65</name>
    <dbReference type="NCBI Taxonomy" id="1073090"/>
    <lineage>
        <taxon>Eukaryota</taxon>
        <taxon>Fungi</taxon>
        <taxon>Dikarya</taxon>
        <taxon>Ascomycota</taxon>
        <taxon>Pezizomycotina</taxon>
        <taxon>Eurotiomycetes</taxon>
        <taxon>Eurotiomycetidae</taxon>
        <taxon>Eurotiales</taxon>
        <taxon>Aspergillaceae</taxon>
        <taxon>Penicilliopsis</taxon>
    </lineage>
</organism>
<feature type="compositionally biased region" description="Polar residues" evidence="1">
    <location>
        <begin position="111"/>
        <end position="125"/>
    </location>
</feature>
<dbReference type="AlphaFoldDB" id="A0A1L9SD51"/>
<feature type="region of interest" description="Disordered" evidence="1">
    <location>
        <begin position="108"/>
        <end position="152"/>
    </location>
</feature>
<dbReference type="VEuPathDB" id="FungiDB:ASPZODRAFT_144448"/>
<dbReference type="RefSeq" id="XP_022579660.1">
    <property type="nucleotide sequence ID" value="XM_022725006.1"/>
</dbReference>
<sequence>MEYGINLPLAQGLYNNGDIRTFVILHPAVVGLRGMSRRETGHFSTDRIMLWPVAGSHLGRGRLTANAARQTGQQCPLGVSSGGAVTRPQQATGMRHIELTPPGICGEATHSRQSGPHQAPMQRSVSDGPKEHHLRRGLGIGQQPHSGTWRRKSNPTLVLQVPHKHGARSPCRLPWLGKRAG</sequence>
<accession>A0A1L9SD51</accession>
<gene>
    <name evidence="2" type="ORF">ASPZODRAFT_144448</name>
</gene>
<name>A0A1L9SD51_9EURO</name>
<dbReference type="GeneID" id="34611471"/>
<evidence type="ECO:0000313" key="2">
    <source>
        <dbReference type="EMBL" id="OJJ45150.1"/>
    </source>
</evidence>
<evidence type="ECO:0000256" key="1">
    <source>
        <dbReference type="SAM" id="MobiDB-lite"/>
    </source>
</evidence>
<dbReference type="EMBL" id="KV878346">
    <property type="protein sequence ID" value="OJJ45150.1"/>
    <property type="molecule type" value="Genomic_DNA"/>
</dbReference>
<proteinExistence type="predicted"/>